<sequence length="499" mass="53788">MVYLPRLSVIVGLVSLTSAAIVARQKEGDISLSAHGEHSSVEGSRPDPGRTTDSELIAEVAETIDQKSGPGVDEVPNQPVPDTIVTVVDGEATGEKSARQSRPAGDRARARRPRAVEDYTQVFAGTGTGASDRDASVQGTAYLTFTLVSNSTYNIEACLDFCSSVSGCVFANLYYEFNNYGLDFEASEQSNLKCAVYGEVHTAVEKTNFGGQQSYPAPAPLIYIQHSGGWGINEFVDPGVPSGYEYVFGPINGATSAPGYMGFVFLDRYDVHACAVECNQRAPDAVGGYCQFFNIWTAVVSGVPTTYTCSMYYTPTDASTATNTGQWNLQVTASRGYRRKNFVIDGGFEGIPCSGTVCLYPSYANWIGTSPPGGTDDATFWYFAEWARRGHGSASLGSAPGFDALPGTITPRHPLATIAGKQYRIEFWQHSSHNSPESQAPSWVDVIWNGVVVLQVRPGYSPWSRYTVVVTASGNDILAFQGGQFPAYTFLDDISAWQL</sequence>
<name>A0A5C3KDK9_COPMA</name>
<evidence type="ECO:0000313" key="3">
    <source>
        <dbReference type="EMBL" id="TFK18038.1"/>
    </source>
</evidence>
<evidence type="ECO:0008006" key="5">
    <source>
        <dbReference type="Google" id="ProtNLM"/>
    </source>
</evidence>
<dbReference type="OrthoDB" id="271448at2759"/>
<dbReference type="PANTHER" id="PTHR36578">
    <property type="entry name" value="CHROMOSOME 15, WHOLE GENOME SHOTGUN SEQUENCE"/>
    <property type="match status" value="1"/>
</dbReference>
<dbReference type="PANTHER" id="PTHR36578:SF1">
    <property type="entry name" value="APPLE DOMAIN-CONTAINING PROTEIN"/>
    <property type="match status" value="1"/>
</dbReference>
<feature type="region of interest" description="Disordered" evidence="1">
    <location>
        <begin position="33"/>
        <end position="52"/>
    </location>
</feature>
<proteinExistence type="predicted"/>
<dbReference type="Proteomes" id="UP000307440">
    <property type="component" value="Unassembled WGS sequence"/>
</dbReference>
<evidence type="ECO:0000256" key="2">
    <source>
        <dbReference type="SAM" id="SignalP"/>
    </source>
</evidence>
<feature type="compositionally biased region" description="Basic and acidic residues" evidence="1">
    <location>
        <begin position="93"/>
        <end position="108"/>
    </location>
</feature>
<dbReference type="AlphaFoldDB" id="A0A5C3KDK9"/>
<feature type="region of interest" description="Disordered" evidence="1">
    <location>
        <begin position="89"/>
        <end position="113"/>
    </location>
</feature>
<gene>
    <name evidence="3" type="ORF">FA15DRAFT_683393</name>
</gene>
<keyword evidence="4" id="KW-1185">Reference proteome</keyword>
<protein>
    <recommendedName>
        <fullName evidence="5">Fruit-body specific protein a</fullName>
    </recommendedName>
</protein>
<keyword evidence="2" id="KW-0732">Signal</keyword>
<evidence type="ECO:0000313" key="4">
    <source>
        <dbReference type="Proteomes" id="UP000307440"/>
    </source>
</evidence>
<feature type="signal peptide" evidence="2">
    <location>
        <begin position="1"/>
        <end position="19"/>
    </location>
</feature>
<feature type="chain" id="PRO_5022870223" description="Fruit-body specific protein a" evidence="2">
    <location>
        <begin position="20"/>
        <end position="499"/>
    </location>
</feature>
<evidence type="ECO:0000256" key="1">
    <source>
        <dbReference type="SAM" id="MobiDB-lite"/>
    </source>
</evidence>
<dbReference type="EMBL" id="ML210439">
    <property type="protein sequence ID" value="TFK18038.1"/>
    <property type="molecule type" value="Genomic_DNA"/>
</dbReference>
<reference evidence="3 4" key="1">
    <citation type="journal article" date="2019" name="Nat. Ecol. Evol.">
        <title>Megaphylogeny resolves global patterns of mushroom evolution.</title>
        <authorList>
            <person name="Varga T."/>
            <person name="Krizsan K."/>
            <person name="Foldi C."/>
            <person name="Dima B."/>
            <person name="Sanchez-Garcia M."/>
            <person name="Sanchez-Ramirez S."/>
            <person name="Szollosi G.J."/>
            <person name="Szarkandi J.G."/>
            <person name="Papp V."/>
            <person name="Albert L."/>
            <person name="Andreopoulos W."/>
            <person name="Angelini C."/>
            <person name="Antonin V."/>
            <person name="Barry K.W."/>
            <person name="Bougher N.L."/>
            <person name="Buchanan P."/>
            <person name="Buyck B."/>
            <person name="Bense V."/>
            <person name="Catcheside P."/>
            <person name="Chovatia M."/>
            <person name="Cooper J."/>
            <person name="Damon W."/>
            <person name="Desjardin D."/>
            <person name="Finy P."/>
            <person name="Geml J."/>
            <person name="Haridas S."/>
            <person name="Hughes K."/>
            <person name="Justo A."/>
            <person name="Karasinski D."/>
            <person name="Kautmanova I."/>
            <person name="Kiss B."/>
            <person name="Kocsube S."/>
            <person name="Kotiranta H."/>
            <person name="LaButti K.M."/>
            <person name="Lechner B.E."/>
            <person name="Liimatainen K."/>
            <person name="Lipzen A."/>
            <person name="Lukacs Z."/>
            <person name="Mihaltcheva S."/>
            <person name="Morgado L.N."/>
            <person name="Niskanen T."/>
            <person name="Noordeloos M.E."/>
            <person name="Ohm R.A."/>
            <person name="Ortiz-Santana B."/>
            <person name="Ovrebo C."/>
            <person name="Racz N."/>
            <person name="Riley R."/>
            <person name="Savchenko A."/>
            <person name="Shiryaev A."/>
            <person name="Soop K."/>
            <person name="Spirin V."/>
            <person name="Szebenyi C."/>
            <person name="Tomsovsky M."/>
            <person name="Tulloss R.E."/>
            <person name="Uehling J."/>
            <person name="Grigoriev I.V."/>
            <person name="Vagvolgyi C."/>
            <person name="Papp T."/>
            <person name="Martin F.M."/>
            <person name="Miettinen O."/>
            <person name="Hibbett D.S."/>
            <person name="Nagy L.G."/>
        </authorList>
    </citation>
    <scope>NUCLEOTIDE SEQUENCE [LARGE SCALE GENOMIC DNA]</scope>
    <source>
        <strain evidence="3 4">CBS 121175</strain>
    </source>
</reference>
<accession>A0A5C3KDK9</accession>
<organism evidence="3 4">
    <name type="scientific">Coprinopsis marcescibilis</name>
    <name type="common">Agaric fungus</name>
    <name type="synonym">Psathyrella marcescibilis</name>
    <dbReference type="NCBI Taxonomy" id="230819"/>
    <lineage>
        <taxon>Eukaryota</taxon>
        <taxon>Fungi</taxon>
        <taxon>Dikarya</taxon>
        <taxon>Basidiomycota</taxon>
        <taxon>Agaricomycotina</taxon>
        <taxon>Agaricomycetes</taxon>
        <taxon>Agaricomycetidae</taxon>
        <taxon>Agaricales</taxon>
        <taxon>Agaricineae</taxon>
        <taxon>Psathyrellaceae</taxon>
        <taxon>Coprinopsis</taxon>
    </lineage>
</organism>
<dbReference type="STRING" id="230819.A0A5C3KDK9"/>